<reference evidence="10" key="2">
    <citation type="submission" date="2025-08" db="UniProtKB">
        <authorList>
            <consortium name="RefSeq"/>
        </authorList>
    </citation>
    <scope>IDENTIFICATION</scope>
    <source>
        <tissue evidence="10">Young leaves</tissue>
    </source>
</reference>
<dbReference type="Pfam" id="PF13912">
    <property type="entry name" value="zf-C2H2_6"/>
    <property type="match status" value="1"/>
</dbReference>
<organism evidence="9 10">
    <name type="scientific">Phoenix dactylifera</name>
    <name type="common">Date palm</name>
    <dbReference type="NCBI Taxonomy" id="42345"/>
    <lineage>
        <taxon>Eukaryota</taxon>
        <taxon>Viridiplantae</taxon>
        <taxon>Streptophyta</taxon>
        <taxon>Embryophyta</taxon>
        <taxon>Tracheophyta</taxon>
        <taxon>Spermatophyta</taxon>
        <taxon>Magnoliopsida</taxon>
        <taxon>Liliopsida</taxon>
        <taxon>Arecaceae</taxon>
        <taxon>Coryphoideae</taxon>
        <taxon>Phoeniceae</taxon>
        <taxon>Phoenix</taxon>
    </lineage>
</organism>
<protein>
    <submittedName>
        <fullName evidence="10">Zinc finger protein KNUCKLES-like</fullName>
    </submittedName>
</protein>
<dbReference type="KEGG" id="pda:120111754"/>
<keyword evidence="2" id="KW-0479">Metal-binding</keyword>
<evidence type="ECO:0000256" key="5">
    <source>
        <dbReference type="ARBA" id="ARBA00023242"/>
    </source>
</evidence>
<dbReference type="RefSeq" id="XP_038985572.1">
    <property type="nucleotide sequence ID" value="XM_039129644.1"/>
</dbReference>
<evidence type="ECO:0000313" key="10">
    <source>
        <dbReference type="RefSeq" id="XP_038985572.1"/>
    </source>
</evidence>
<dbReference type="PROSITE" id="PS00028">
    <property type="entry name" value="ZINC_FINGER_C2H2_1"/>
    <property type="match status" value="1"/>
</dbReference>
<keyword evidence="5" id="KW-0539">Nucleus</keyword>
<feature type="domain" description="C2H2-type" evidence="8">
    <location>
        <begin position="24"/>
        <end position="51"/>
    </location>
</feature>
<name>A0A8B9AIG2_PHODC</name>
<dbReference type="PANTHER" id="PTHR47287">
    <property type="entry name" value="C2H2 AND C2HC ZINC FINGERS SUPERFAMILY PROTEIN"/>
    <property type="match status" value="1"/>
</dbReference>
<dbReference type="InterPro" id="IPR013087">
    <property type="entry name" value="Znf_C2H2_type"/>
</dbReference>
<evidence type="ECO:0000313" key="9">
    <source>
        <dbReference type="Proteomes" id="UP000228380"/>
    </source>
</evidence>
<gene>
    <name evidence="10" type="primary">LOC120111754</name>
</gene>
<evidence type="ECO:0000256" key="4">
    <source>
        <dbReference type="ARBA" id="ARBA00022833"/>
    </source>
</evidence>
<evidence type="ECO:0000256" key="2">
    <source>
        <dbReference type="ARBA" id="ARBA00022723"/>
    </source>
</evidence>
<dbReference type="Proteomes" id="UP000228380">
    <property type="component" value="Chromosome 8"/>
</dbReference>
<dbReference type="PROSITE" id="PS50157">
    <property type="entry name" value="ZINC_FINGER_C2H2_2"/>
    <property type="match status" value="1"/>
</dbReference>
<feature type="compositionally biased region" description="Polar residues" evidence="7">
    <location>
        <begin position="169"/>
        <end position="191"/>
    </location>
</feature>
<dbReference type="GeneID" id="120111754"/>
<proteinExistence type="predicted"/>
<comment type="subcellular location">
    <subcellularLocation>
        <location evidence="1">Nucleus</location>
    </subcellularLocation>
</comment>
<dbReference type="Gene3D" id="3.30.160.60">
    <property type="entry name" value="Classic Zinc Finger"/>
    <property type="match status" value="1"/>
</dbReference>
<accession>A0A8B9AIG2</accession>
<feature type="compositionally biased region" description="Basic and acidic residues" evidence="7">
    <location>
        <begin position="192"/>
        <end position="211"/>
    </location>
</feature>
<evidence type="ECO:0000256" key="7">
    <source>
        <dbReference type="SAM" id="MobiDB-lite"/>
    </source>
</evidence>
<dbReference type="InterPro" id="IPR036236">
    <property type="entry name" value="Znf_C2H2_sf"/>
</dbReference>
<dbReference type="SUPFAM" id="SSF57667">
    <property type="entry name" value="beta-beta-alpha zinc fingers"/>
    <property type="match status" value="1"/>
</dbReference>
<reference evidence="9" key="1">
    <citation type="journal article" date="2019" name="Nat. Commun.">
        <title>Genome-wide association mapping of date palm fruit traits.</title>
        <authorList>
            <person name="Hazzouri K.M."/>
            <person name="Gros-Balthazard M."/>
            <person name="Flowers J.M."/>
            <person name="Copetti D."/>
            <person name="Lemansour A."/>
            <person name="Lebrun M."/>
            <person name="Masmoudi K."/>
            <person name="Ferrand S."/>
            <person name="Dhar M.I."/>
            <person name="Fresquez Z.A."/>
            <person name="Rosas U."/>
            <person name="Zhang J."/>
            <person name="Talag J."/>
            <person name="Lee S."/>
            <person name="Kudrna D."/>
            <person name="Powell R.F."/>
            <person name="Leitch I.J."/>
            <person name="Krueger R.R."/>
            <person name="Wing R.A."/>
            <person name="Amiri K.M.A."/>
            <person name="Purugganan M.D."/>
        </authorList>
    </citation>
    <scope>NUCLEOTIDE SEQUENCE [LARGE SCALE GENOMIC DNA]</scope>
    <source>
        <strain evidence="9">cv. Khalas</strain>
    </source>
</reference>
<evidence type="ECO:0000256" key="3">
    <source>
        <dbReference type="ARBA" id="ARBA00022771"/>
    </source>
</evidence>
<dbReference type="GO" id="GO:0009788">
    <property type="term" value="P:negative regulation of abscisic acid-activated signaling pathway"/>
    <property type="evidence" value="ECO:0007669"/>
    <property type="project" value="InterPro"/>
</dbReference>
<dbReference type="GO" id="GO:0005634">
    <property type="term" value="C:nucleus"/>
    <property type="evidence" value="ECO:0007669"/>
    <property type="project" value="UniProtKB-SubCell"/>
</dbReference>
<dbReference type="GO" id="GO:0008270">
    <property type="term" value="F:zinc ion binding"/>
    <property type="evidence" value="ECO:0007669"/>
    <property type="project" value="UniProtKB-KW"/>
</dbReference>
<evidence type="ECO:0000256" key="6">
    <source>
        <dbReference type="PROSITE-ProRule" id="PRU00042"/>
    </source>
</evidence>
<evidence type="ECO:0000259" key="8">
    <source>
        <dbReference type="PROSITE" id="PS50157"/>
    </source>
</evidence>
<dbReference type="InterPro" id="IPR044246">
    <property type="entry name" value="ZFP3-like"/>
</dbReference>
<dbReference type="AlphaFoldDB" id="A0A8B9AIG2"/>
<evidence type="ECO:0000256" key="1">
    <source>
        <dbReference type="ARBA" id="ARBA00004123"/>
    </source>
</evidence>
<keyword evidence="3 6" id="KW-0863">Zinc-finger</keyword>
<sequence>MANQEMKGKSTELVEMKGARRKLFMCQYCDKAFTSSQALGGHQNGHRNEREIAKKTKQEIEIHGIQNPFVSMPTTLLHNTRQGNLCLPLYSPYHTTPAPTNYHPFHIAKYLYSTHGATSHGQRFSSEYSFNGSSNDRAMLINEEHLKFLNWKRNYRLQLNACSEIRPNTMQASKAEPSSSTNINQNLQQDGNKVKDGRDNKERKIDLTLHL</sequence>
<keyword evidence="4" id="KW-0862">Zinc</keyword>
<dbReference type="OrthoDB" id="764194at2759"/>
<dbReference type="PANTHER" id="PTHR47287:SF15">
    <property type="entry name" value="ZINC FINGER PROTEIN 3-LIKE"/>
    <property type="match status" value="1"/>
</dbReference>
<feature type="region of interest" description="Disordered" evidence="7">
    <location>
        <begin position="169"/>
        <end position="211"/>
    </location>
</feature>
<keyword evidence="9" id="KW-1185">Reference proteome</keyword>